<dbReference type="Pfam" id="PF13091">
    <property type="entry name" value="PLDc_2"/>
    <property type="match status" value="1"/>
</dbReference>
<keyword evidence="3" id="KW-0347">Helicase</keyword>
<evidence type="ECO:0000256" key="4">
    <source>
        <dbReference type="ARBA" id="ARBA00022840"/>
    </source>
</evidence>
<evidence type="ECO:0000313" key="8">
    <source>
        <dbReference type="Proteomes" id="UP000001979"/>
    </source>
</evidence>
<keyword evidence="4" id="KW-0067">ATP-binding</keyword>
<dbReference type="SMART" id="SM00490">
    <property type="entry name" value="HELICc"/>
    <property type="match status" value="1"/>
</dbReference>
<dbReference type="REBASE" id="12208">
    <property type="entry name" value="MbuDORF1539P"/>
</dbReference>
<protein>
    <submittedName>
        <fullName evidence="7">DEAD/helicase-like protein</fullName>
    </submittedName>
</protein>
<dbReference type="Proteomes" id="UP000001979">
    <property type="component" value="Chromosome"/>
</dbReference>
<dbReference type="EMBL" id="CP000300">
    <property type="protein sequence ID" value="ABE52443.1"/>
    <property type="molecule type" value="Genomic_DNA"/>
</dbReference>
<evidence type="ECO:0000313" key="7">
    <source>
        <dbReference type="EMBL" id="ABE52443.1"/>
    </source>
</evidence>
<dbReference type="HOGENOM" id="CLU_024175_0_0_2"/>
<keyword evidence="1" id="KW-0547">Nucleotide-binding</keyword>
<sequence>MIETGGLLDFSWSTRYSSATHDLIQDFFVPALSRSRYYYRIAGFFSSTAIAAAARGISAFVENGEKMYLIIGSQLSQEDVDAINTGTKKIDATLYEKWDVCKEDFENNVVKKRFELLAWLIANDKLEIKIGVNKDKNGNYLSSEDSLFHEKVLIFEDYDGNRIQIDGSINETGKAWRENRESFCVHRSWEKGHKEFINSAMDDFNKIWSNQDNTSEVMDLPIALKKDLISIRPKNVPNPHDEIDFTYEELNAKYDEGSSYGGCSFHESTDACDQSTKKSLRNYQEEAIQAWVDNEYRGILEMATGTGKTFTALNAIKQLDLKSKLLLIGVPQRELANQWTEECKSVFGDVPNRMILCYSNTGWKMNIEREIRQSKREKALCIIIVVFGTMRGNEFVSKIGNLLRENMYLIIDEVHEIGSSENRKILSQFTDIKYRLGLSATPERAWDEEGNSAIQEYFGKEPIFVWDMEKAIRPPDGYEPCLCQYKYHLHDCSLTGDELDRYEELSEKIKKQIAIKTNGGHIDIQNIENGTYLQILLNQRADIIKECKDKFRVLKEILVEESDSLNKCLVYCNDKDHMNEVAEMIEREGFKCRKFYGDLNPKNKEHVFDSFKNGDLQFLVAIKCLDQGIDIPVCNSAIILTSSRNPREYIQRRGRILRLHKNKEFAIVHDMFVFPRPVDELKSGKSKLSDYEITLIKNQLQRISIFMDNAINGAENMIKKLEYGDIIIDSME</sequence>
<dbReference type="RefSeq" id="WP_011499587.1">
    <property type="nucleotide sequence ID" value="NC_007955.1"/>
</dbReference>
<dbReference type="PANTHER" id="PTHR11274">
    <property type="entry name" value="RAD25/XP-B DNA REPAIR HELICASE"/>
    <property type="match status" value="1"/>
</dbReference>
<dbReference type="PROSITE" id="PS51192">
    <property type="entry name" value="HELICASE_ATP_BIND_1"/>
    <property type="match status" value="1"/>
</dbReference>
<proteinExistence type="predicted"/>
<dbReference type="SUPFAM" id="SSF52540">
    <property type="entry name" value="P-loop containing nucleoside triphosphate hydrolases"/>
    <property type="match status" value="1"/>
</dbReference>
<evidence type="ECO:0000256" key="3">
    <source>
        <dbReference type="ARBA" id="ARBA00022806"/>
    </source>
</evidence>
<accession>Q12VT3</accession>
<gene>
    <name evidence="7" type="ordered locus">Mbur_1537</name>
</gene>
<dbReference type="CDD" id="cd09179">
    <property type="entry name" value="PLDc_N_DEXD_a"/>
    <property type="match status" value="1"/>
</dbReference>
<dbReference type="GeneID" id="3997360"/>
<dbReference type="AlphaFoldDB" id="Q12VT3"/>
<dbReference type="InterPro" id="IPR027417">
    <property type="entry name" value="P-loop_NTPase"/>
</dbReference>
<evidence type="ECO:0000256" key="2">
    <source>
        <dbReference type="ARBA" id="ARBA00022801"/>
    </source>
</evidence>
<dbReference type="Pfam" id="PF04851">
    <property type="entry name" value="ResIII"/>
    <property type="match status" value="1"/>
</dbReference>
<evidence type="ECO:0000259" key="5">
    <source>
        <dbReference type="PROSITE" id="PS51192"/>
    </source>
</evidence>
<dbReference type="InterPro" id="IPR014001">
    <property type="entry name" value="Helicase_ATP-bd"/>
</dbReference>
<dbReference type="PROSITE" id="PS51194">
    <property type="entry name" value="HELICASE_CTER"/>
    <property type="match status" value="1"/>
</dbReference>
<dbReference type="GO" id="GO:0140097">
    <property type="term" value="F:catalytic activity, acting on DNA"/>
    <property type="evidence" value="ECO:0007669"/>
    <property type="project" value="UniProtKB-ARBA"/>
</dbReference>
<dbReference type="KEGG" id="mbu:Mbur_1537"/>
<keyword evidence="2" id="KW-0378">Hydrolase</keyword>
<dbReference type="GO" id="GO:0003677">
    <property type="term" value="F:DNA binding"/>
    <property type="evidence" value="ECO:0007669"/>
    <property type="project" value="InterPro"/>
</dbReference>
<evidence type="ECO:0000256" key="1">
    <source>
        <dbReference type="ARBA" id="ARBA00022741"/>
    </source>
</evidence>
<dbReference type="GO" id="GO:0005524">
    <property type="term" value="F:ATP binding"/>
    <property type="evidence" value="ECO:0007669"/>
    <property type="project" value="UniProtKB-KW"/>
</dbReference>
<evidence type="ECO:0000259" key="6">
    <source>
        <dbReference type="PROSITE" id="PS51194"/>
    </source>
</evidence>
<dbReference type="InterPro" id="IPR001650">
    <property type="entry name" value="Helicase_C-like"/>
</dbReference>
<dbReference type="STRING" id="259564.Mbur_1537"/>
<dbReference type="PANTHER" id="PTHR11274:SF0">
    <property type="entry name" value="GENERAL TRANSCRIPTION AND DNA REPAIR FACTOR IIH HELICASE SUBUNIT XPB"/>
    <property type="match status" value="1"/>
</dbReference>
<dbReference type="GO" id="GO:0016787">
    <property type="term" value="F:hydrolase activity"/>
    <property type="evidence" value="ECO:0007669"/>
    <property type="project" value="UniProtKB-KW"/>
</dbReference>
<keyword evidence="8" id="KW-1185">Reference proteome</keyword>
<dbReference type="SMART" id="SM00487">
    <property type="entry name" value="DEXDc"/>
    <property type="match status" value="1"/>
</dbReference>
<dbReference type="InterPro" id="IPR050615">
    <property type="entry name" value="ATP-dep_DNA_Helicase"/>
</dbReference>
<dbReference type="OrthoDB" id="11644at2157"/>
<organism evidence="7 8">
    <name type="scientific">Methanococcoides burtonii (strain DSM 6242 / NBRC 107633 / OCM 468 / ACE-M)</name>
    <dbReference type="NCBI Taxonomy" id="259564"/>
    <lineage>
        <taxon>Archaea</taxon>
        <taxon>Methanobacteriati</taxon>
        <taxon>Methanobacteriota</taxon>
        <taxon>Stenosarchaea group</taxon>
        <taxon>Methanomicrobia</taxon>
        <taxon>Methanosarcinales</taxon>
        <taxon>Methanosarcinaceae</taxon>
        <taxon>Methanococcoides</taxon>
    </lineage>
</organism>
<dbReference type="InterPro" id="IPR006935">
    <property type="entry name" value="Helicase/UvrB_N"/>
</dbReference>
<feature type="domain" description="Helicase C-terminal" evidence="6">
    <location>
        <begin position="553"/>
        <end position="701"/>
    </location>
</feature>
<dbReference type="CDD" id="cd17926">
    <property type="entry name" value="DEXHc_RE"/>
    <property type="match status" value="1"/>
</dbReference>
<reference evidence="8" key="1">
    <citation type="journal article" date="2009" name="ISME J.">
        <title>The genome sequence of the psychrophilic archaeon, Methanococcoides burtonii: the role of genome evolution in cold adaptation.</title>
        <authorList>
            <person name="Allen M.A."/>
            <person name="Lauro F.M."/>
            <person name="Williams T.J."/>
            <person name="Burg D."/>
            <person name="Siddiqui K.S."/>
            <person name="De Francisci D."/>
            <person name="Chong K.W."/>
            <person name="Pilak O."/>
            <person name="Chew H.H."/>
            <person name="De Maere M.Z."/>
            <person name="Ting L."/>
            <person name="Katrib M."/>
            <person name="Ng C."/>
            <person name="Sowers K.R."/>
            <person name="Galperin M.Y."/>
            <person name="Anderson I.J."/>
            <person name="Ivanova N."/>
            <person name="Dalin E."/>
            <person name="Martinez M."/>
            <person name="Lapidus A."/>
            <person name="Hauser L."/>
            <person name="Land M."/>
            <person name="Thomas T."/>
            <person name="Cavicchioli R."/>
        </authorList>
    </citation>
    <scope>NUCLEOTIDE SEQUENCE [LARGE SCALE GENOMIC DNA]</scope>
    <source>
        <strain evidence="8">DSM 6242 / NBRC 107633 / OCM 468 / ACE-M</strain>
    </source>
</reference>
<name>Q12VT3_METBU</name>
<dbReference type="Gene3D" id="3.40.50.300">
    <property type="entry name" value="P-loop containing nucleotide triphosphate hydrolases"/>
    <property type="match status" value="2"/>
</dbReference>
<feature type="domain" description="Helicase ATP-binding" evidence="5">
    <location>
        <begin position="289"/>
        <end position="460"/>
    </location>
</feature>
<dbReference type="Pfam" id="PF00271">
    <property type="entry name" value="Helicase_C"/>
    <property type="match status" value="1"/>
</dbReference>
<dbReference type="GO" id="GO:0004386">
    <property type="term" value="F:helicase activity"/>
    <property type="evidence" value="ECO:0007669"/>
    <property type="project" value="UniProtKB-KW"/>
</dbReference>
<dbReference type="InterPro" id="IPR025202">
    <property type="entry name" value="PLD-like_dom"/>
</dbReference>